<evidence type="ECO:0000256" key="1">
    <source>
        <dbReference type="SAM" id="Phobius"/>
    </source>
</evidence>
<reference evidence="3" key="3">
    <citation type="submission" date="2017-08" db="EMBL/GenBank/DDBJ databases">
        <title>Trichoderma gamsii strain T6085, whole genome shotgun sequencing project.</title>
        <authorList>
            <person name="Baroncelli R."/>
        </authorList>
    </citation>
    <scope>NUCLEOTIDE SEQUENCE</scope>
    <source>
        <strain evidence="3">T6085</strain>
    </source>
</reference>
<dbReference type="AlphaFoldDB" id="A0A0W7W086"/>
<reference evidence="2 5" key="2">
    <citation type="submission" date="2017-02" db="EMBL/GenBank/DDBJ databases">
        <title>Genomes of Trichoderma spp. with biocontrol activity.</title>
        <authorList>
            <person name="Gardiner D."/>
            <person name="Kazan K."/>
            <person name="Vos C."/>
            <person name="Harvey P."/>
        </authorList>
    </citation>
    <scope>NUCLEOTIDE SEQUENCE [LARGE SCALE GENOMIC DNA]</scope>
    <source>
        <strain evidence="2 5">A5MH</strain>
    </source>
</reference>
<sequence>MSSLDNKRQSTASVVLTTEVTVEVSVPDKALTPTVGVYAVPTHASSVTSITSNPHSEKTTTNPFDADIEALNSHSSLDKSGRKSMTMDAAANCPVWPGKDHWKKQAKHAKMQRTRCTPMARLSARNKIICKILIIVLVVGAAVSIGLGISKAVGAPVWGSKKSD</sequence>
<feature type="transmembrane region" description="Helical" evidence="1">
    <location>
        <begin position="128"/>
        <end position="149"/>
    </location>
</feature>
<accession>A0A0W7W086</accession>
<evidence type="ECO:0000313" key="2">
    <source>
        <dbReference type="EMBL" id="PNP44340.1"/>
    </source>
</evidence>
<dbReference type="Proteomes" id="UP000054821">
    <property type="component" value="Unassembled WGS sequence"/>
</dbReference>
<dbReference type="EMBL" id="JPDN02000022">
    <property type="protein sequence ID" value="PON24552.1"/>
    <property type="molecule type" value="Genomic_DNA"/>
</dbReference>
<dbReference type="GeneID" id="29981832"/>
<dbReference type="OrthoDB" id="5214669at2759"/>
<gene>
    <name evidence="3" type="ORF">TGAM01_v206482</name>
    <name evidence="2" type="ORF">TGAMA5MH_03946</name>
</gene>
<organism evidence="3 4">
    <name type="scientific">Trichoderma gamsii</name>
    <dbReference type="NCBI Taxonomy" id="398673"/>
    <lineage>
        <taxon>Eukaryota</taxon>
        <taxon>Fungi</taxon>
        <taxon>Dikarya</taxon>
        <taxon>Ascomycota</taxon>
        <taxon>Pezizomycotina</taxon>
        <taxon>Sordariomycetes</taxon>
        <taxon>Hypocreomycetidae</taxon>
        <taxon>Hypocreales</taxon>
        <taxon>Hypocreaceae</taxon>
        <taxon>Trichoderma</taxon>
    </lineage>
</organism>
<evidence type="ECO:0000313" key="5">
    <source>
        <dbReference type="Proteomes" id="UP000236546"/>
    </source>
</evidence>
<keyword evidence="4" id="KW-1185">Reference proteome</keyword>
<dbReference type="EMBL" id="MTYH01000035">
    <property type="protein sequence ID" value="PNP44340.1"/>
    <property type="molecule type" value="Genomic_DNA"/>
</dbReference>
<evidence type="ECO:0000313" key="4">
    <source>
        <dbReference type="Proteomes" id="UP000054821"/>
    </source>
</evidence>
<keyword evidence="1" id="KW-1133">Transmembrane helix</keyword>
<name>A0A0W7W086_9HYPO</name>
<dbReference type="Proteomes" id="UP000236546">
    <property type="component" value="Unassembled WGS sequence"/>
</dbReference>
<comment type="caution">
    <text evidence="3">The sequence shown here is derived from an EMBL/GenBank/DDBJ whole genome shotgun (WGS) entry which is preliminary data.</text>
</comment>
<keyword evidence="1" id="KW-0472">Membrane</keyword>
<reference evidence="3 4" key="1">
    <citation type="journal article" date="2016" name="Genome Announc.">
        <title>Draft Whole-Genome Sequence of Trichoderma gamsii T6085, a Promising Biocontrol Agent of Fusarium Head Blight on Wheat.</title>
        <authorList>
            <person name="Baroncelli R."/>
            <person name="Zapparata A."/>
            <person name="Piaggeschi G."/>
            <person name="Sarrocco S."/>
            <person name="Vannacci G."/>
        </authorList>
    </citation>
    <scope>NUCLEOTIDE SEQUENCE [LARGE SCALE GENOMIC DNA]</scope>
    <source>
        <strain evidence="3 4">T6085</strain>
    </source>
</reference>
<keyword evidence="1" id="KW-0812">Transmembrane</keyword>
<dbReference type="RefSeq" id="XP_018665064.1">
    <property type="nucleotide sequence ID" value="XM_018801749.1"/>
</dbReference>
<proteinExistence type="predicted"/>
<protein>
    <submittedName>
        <fullName evidence="3">Uncharacterized protein</fullName>
    </submittedName>
</protein>
<evidence type="ECO:0000313" key="3">
    <source>
        <dbReference type="EMBL" id="PON24552.1"/>
    </source>
</evidence>